<accession>B9WM56</accession>
<evidence type="ECO:0000313" key="2">
    <source>
        <dbReference type="CGD" id="CAL0000168513"/>
    </source>
</evidence>
<organism evidence="3 4">
    <name type="scientific">Candida dubliniensis (strain CD36 / ATCC MYA-646 / CBS 7987 / NCPF 3949 / NRRL Y-17841)</name>
    <name type="common">Yeast</name>
    <dbReference type="NCBI Taxonomy" id="573826"/>
    <lineage>
        <taxon>Eukaryota</taxon>
        <taxon>Fungi</taxon>
        <taxon>Dikarya</taxon>
        <taxon>Ascomycota</taxon>
        <taxon>Saccharomycotina</taxon>
        <taxon>Pichiomycetes</taxon>
        <taxon>Debaryomycetaceae</taxon>
        <taxon>Candida/Lodderomyces clade</taxon>
        <taxon>Candida</taxon>
    </lineage>
</organism>
<protein>
    <submittedName>
        <fullName evidence="3">Uncharacterized protein</fullName>
    </submittedName>
</protein>
<dbReference type="RefSeq" id="XP_002422165.1">
    <property type="nucleotide sequence ID" value="XM_002422120.1"/>
</dbReference>
<dbReference type="OrthoDB" id="4009151at2759"/>
<proteinExistence type="predicted"/>
<feature type="coiled-coil region" evidence="1">
    <location>
        <begin position="138"/>
        <end position="165"/>
    </location>
</feature>
<dbReference type="HOGENOM" id="CLU_119822_1_0_1"/>
<dbReference type="Gene3D" id="6.10.320.10">
    <property type="match status" value="1"/>
</dbReference>
<evidence type="ECO:0000313" key="4">
    <source>
        <dbReference type="Proteomes" id="UP000002605"/>
    </source>
</evidence>
<dbReference type="VEuPathDB" id="FungiDB:CD36_32000"/>
<dbReference type="eggNOG" id="ENOG502SU4V">
    <property type="taxonomic scope" value="Eukaryota"/>
</dbReference>
<dbReference type="NCBIfam" id="NF038048">
    <property type="entry name" value="DIP1984_fam"/>
    <property type="match status" value="1"/>
</dbReference>
<keyword evidence="4" id="KW-1185">Reference proteome</keyword>
<dbReference type="KEGG" id="cdu:CD36_32000"/>
<dbReference type="CGD" id="CAL0000168513">
    <property type="gene designation" value="Cd36_32000"/>
</dbReference>
<sequence length="171" mass="19931">MSSSMKLATALKQRVVLRKELFELEKKIKSSLISQVGMKKINDPDELHLKYIKKSQELAKLIASINYTNNITPIEIEIENENDSTIRDYDNIKTINDALICRDRISKKIEFVKFIISAGKEQPLNSKEEIKFVSFIDINKYDTLVQELNNQFEILNLKLQEINWQVDLVEI</sequence>
<dbReference type="EMBL" id="FM992695">
    <property type="protein sequence ID" value="CAX40169.1"/>
    <property type="molecule type" value="Genomic_DNA"/>
</dbReference>
<reference evidence="3 4" key="1">
    <citation type="journal article" date="2009" name="Genome Res.">
        <title>Comparative genomics of the fungal pathogens Candida dubliniensis and Candida albicans.</title>
        <authorList>
            <person name="Jackson A.P."/>
            <person name="Gamble J.A."/>
            <person name="Yeomans T."/>
            <person name="Moran G.P."/>
            <person name="Saunders D."/>
            <person name="Harris D."/>
            <person name="Aslett M."/>
            <person name="Barrell J.F."/>
            <person name="Butler G."/>
            <person name="Citiulo F."/>
            <person name="Coleman D.C."/>
            <person name="de Groot P.W.J."/>
            <person name="Goodwin T.J."/>
            <person name="Quail M.A."/>
            <person name="McQuillan J."/>
            <person name="Munro C.A."/>
            <person name="Pain A."/>
            <person name="Poulter R.T."/>
            <person name="Rajandream M.A."/>
            <person name="Renauld H."/>
            <person name="Spiering M.J."/>
            <person name="Tivey A."/>
            <person name="Gow N.A.R."/>
            <person name="Barrell B."/>
            <person name="Sullivan D.J."/>
            <person name="Berriman M."/>
        </authorList>
    </citation>
    <scope>NUCLEOTIDE SEQUENCE [LARGE SCALE GENOMIC DNA]</scope>
    <source>
        <strain evidence="4">CD36 / ATCC MYA-646 / CBS 7987 / NCPF 3949 / NRRL Y-17841</strain>
    </source>
</reference>
<dbReference type="InterPro" id="IPR047741">
    <property type="entry name" value="DIP1984-like"/>
</dbReference>
<dbReference type="Pfam" id="PF20935">
    <property type="entry name" value="DUF6847"/>
    <property type="match status" value="1"/>
</dbReference>
<evidence type="ECO:0000256" key="1">
    <source>
        <dbReference type="SAM" id="Coils"/>
    </source>
</evidence>
<evidence type="ECO:0000313" key="3">
    <source>
        <dbReference type="EMBL" id="CAX40169.1"/>
    </source>
</evidence>
<gene>
    <name evidence="2" type="ordered locus">Cd36_32000</name>
    <name evidence="3" type="ORF">CD36_32000</name>
</gene>
<dbReference type="AlphaFoldDB" id="B9WM56"/>
<name>B9WM56_CANDC</name>
<dbReference type="GeneID" id="8049794"/>
<keyword evidence="1" id="KW-0175">Coiled coil</keyword>
<dbReference type="Proteomes" id="UP000002605">
    <property type="component" value="Chromosome R"/>
</dbReference>